<feature type="domain" description="ML-like" evidence="10">
    <location>
        <begin position="41"/>
        <end position="180"/>
    </location>
</feature>
<sequence length="804" mass="86096">MRFLRPSSSRRGLDLAAAAFWTLLAFLAFSAPVEASISQPKMLTTSSVAYCAPPKVLIVENAALTVFPDNQTVEFELAAGSTANDLNVTVAIHVNAYGLGVVDFSLDLCTIAGGILCPLPTYQFNGGGVYPIPKEYLDKVPAIAYAIPDLEALATLSLTSQTGEVVGCVQVTLTNGHTARQSGATWATVGLALLALFSSLLHSSIAQSVGAAQWRIVDVMLMIQHIAFTGLLSLNFPIVFISYALNFAWSIGIINIPSLQSSITSTRSKTGGNEGAIFGEQLTAQTARTAVNLGTVMNPASSSGGKIDFLQLPSFIATSGGDSNSTSLAPLGTLSASSSHFSIGSHSHASASTPPIAKRSAFDAVIEAARPLFIRAAKYAPNTGPNGLPVTSTTTANLPIVSNNTENNYGGLDLYTQRANVAPDNALLTVLVSIFILLAIVVGALLLTYGIAWLFRLITAKKTSNNPAHWSRRITRPSQFGIVVLATLARFLLVVLPVFFIFSFYQWRHGDSWVPDFLAAFFLFVFLLALALFYLPCLTAVRRSVLGPEVLYYSSHDEKQPPIEGRSVAKKWGHIAHPYRPKFWWFALVFILMSVIRACFVSFAQGQDFTQAVGLLVFEVVFFVVLIALRVGRDKKSDWVFIVLTFFRLASWAVCVAFTRRANVTTIPRAIVGFVLIVVTGLPIIWLFFLTVWDLFSALLPKKRRPAHHKHRDLDAEKATEYGTVGAAGAGAAGAGAGAVAAQHDSADSERTSEGAAPALPAATAGSSPSGVSHEDPAIAQGEANSPSSNPYGPEPEEYWGRQH</sequence>
<keyword evidence="4 9" id="KW-0732">Signal</keyword>
<keyword evidence="3 8" id="KW-0812">Transmembrane</keyword>
<dbReference type="InterPro" id="IPR032800">
    <property type="entry name" value="TRP_N"/>
</dbReference>
<comment type="subcellular location">
    <subcellularLocation>
        <location evidence="1">Membrane</location>
        <topology evidence="1">Multi-pass membrane protein</topology>
    </subcellularLocation>
</comment>
<evidence type="ECO:0000256" key="5">
    <source>
        <dbReference type="ARBA" id="ARBA00022989"/>
    </source>
</evidence>
<evidence type="ECO:0000256" key="2">
    <source>
        <dbReference type="ARBA" id="ARBA00010642"/>
    </source>
</evidence>
<keyword evidence="6 8" id="KW-0472">Membrane</keyword>
<dbReference type="GeneID" id="37031641"/>
<dbReference type="PANTHER" id="PTHR31145">
    <property type="entry name" value="INTEGRAL MEMBRANE PROTEIN (AFU_ORTHOLOGUE AFUA_7G01610)"/>
    <property type="match status" value="1"/>
</dbReference>
<keyword evidence="5 8" id="KW-1133">Transmembrane helix</keyword>
<dbReference type="InterPro" id="IPR010308">
    <property type="entry name" value="TRP_C"/>
</dbReference>
<feature type="transmembrane region" description="Helical" evidence="8">
    <location>
        <begin position="226"/>
        <end position="249"/>
    </location>
</feature>
<gene>
    <name evidence="11" type="ORF">BDZ90DRAFT_73505</name>
</gene>
<evidence type="ECO:0000256" key="1">
    <source>
        <dbReference type="ARBA" id="ARBA00004141"/>
    </source>
</evidence>
<feature type="transmembrane region" description="Helical" evidence="8">
    <location>
        <begin position="480"/>
        <end position="505"/>
    </location>
</feature>
<feature type="transmembrane region" description="Helical" evidence="8">
    <location>
        <begin position="583"/>
        <end position="603"/>
    </location>
</feature>
<dbReference type="InterPro" id="IPR040241">
    <property type="entry name" value="TRP_Flc/Pkd2-like"/>
</dbReference>
<dbReference type="Pfam" id="PF14558">
    <property type="entry name" value="TRP_N"/>
    <property type="match status" value="1"/>
</dbReference>
<protein>
    <submittedName>
        <fullName evidence="11">TRP-domain-containing protein</fullName>
    </submittedName>
</protein>
<evidence type="ECO:0000313" key="12">
    <source>
        <dbReference type="Proteomes" id="UP000245884"/>
    </source>
</evidence>
<evidence type="ECO:0000313" key="11">
    <source>
        <dbReference type="EMBL" id="PWN25339.1"/>
    </source>
</evidence>
<proteinExistence type="inferred from homology"/>
<feature type="compositionally biased region" description="Low complexity" evidence="7">
    <location>
        <begin position="755"/>
        <end position="771"/>
    </location>
</feature>
<comment type="similarity">
    <text evidence="2">Belongs to the transient receptor potential (TRP) ion channel family.</text>
</comment>
<organism evidence="11 12">
    <name type="scientific">Jaminaea rosea</name>
    <dbReference type="NCBI Taxonomy" id="1569628"/>
    <lineage>
        <taxon>Eukaryota</taxon>
        <taxon>Fungi</taxon>
        <taxon>Dikarya</taxon>
        <taxon>Basidiomycota</taxon>
        <taxon>Ustilaginomycotina</taxon>
        <taxon>Exobasidiomycetes</taxon>
        <taxon>Microstromatales</taxon>
        <taxon>Microstromatales incertae sedis</taxon>
        <taxon>Jaminaea</taxon>
    </lineage>
</organism>
<feature type="signal peptide" evidence="9">
    <location>
        <begin position="1"/>
        <end position="35"/>
    </location>
</feature>
<keyword evidence="12" id="KW-1185">Reference proteome</keyword>
<feature type="chain" id="PRO_5016325504" evidence="9">
    <location>
        <begin position="36"/>
        <end position="804"/>
    </location>
</feature>
<dbReference type="AlphaFoldDB" id="A0A316UJE8"/>
<feature type="transmembrane region" description="Helical" evidence="8">
    <location>
        <begin position="671"/>
        <end position="696"/>
    </location>
</feature>
<dbReference type="Proteomes" id="UP000245884">
    <property type="component" value="Unassembled WGS sequence"/>
</dbReference>
<dbReference type="STRING" id="1569628.A0A316UJE8"/>
<feature type="transmembrane region" description="Helical" evidence="8">
    <location>
        <begin position="184"/>
        <end position="205"/>
    </location>
</feature>
<reference evidence="11 12" key="1">
    <citation type="journal article" date="2018" name="Mol. Biol. Evol.">
        <title>Broad Genomic Sampling Reveals a Smut Pathogenic Ancestry of the Fungal Clade Ustilaginomycotina.</title>
        <authorList>
            <person name="Kijpornyongpan T."/>
            <person name="Mondo S.J."/>
            <person name="Barry K."/>
            <person name="Sandor L."/>
            <person name="Lee J."/>
            <person name="Lipzen A."/>
            <person name="Pangilinan J."/>
            <person name="LaButti K."/>
            <person name="Hainaut M."/>
            <person name="Henrissat B."/>
            <person name="Grigoriev I.V."/>
            <person name="Spatafora J.W."/>
            <person name="Aime M.C."/>
        </authorList>
    </citation>
    <scope>NUCLEOTIDE SEQUENCE [LARGE SCALE GENOMIC DNA]</scope>
    <source>
        <strain evidence="11 12">MCA 5214</strain>
    </source>
</reference>
<feature type="transmembrane region" description="Helical" evidence="8">
    <location>
        <begin position="609"/>
        <end position="632"/>
    </location>
</feature>
<dbReference type="GO" id="GO:0009272">
    <property type="term" value="P:fungal-type cell wall biogenesis"/>
    <property type="evidence" value="ECO:0007669"/>
    <property type="project" value="TreeGrafter"/>
</dbReference>
<dbReference type="PANTHER" id="PTHR31145:SF2">
    <property type="entry name" value="FLAVIN CARRIER PROTEIN 2"/>
    <property type="match status" value="1"/>
</dbReference>
<dbReference type="RefSeq" id="XP_025359951.1">
    <property type="nucleotide sequence ID" value="XM_025509818.1"/>
</dbReference>
<dbReference type="OrthoDB" id="2115177at2759"/>
<evidence type="ECO:0000256" key="9">
    <source>
        <dbReference type="SAM" id="SignalP"/>
    </source>
</evidence>
<evidence type="ECO:0000259" key="10">
    <source>
        <dbReference type="SMART" id="SM01320"/>
    </source>
</evidence>
<evidence type="ECO:0000256" key="3">
    <source>
        <dbReference type="ARBA" id="ARBA00022692"/>
    </source>
</evidence>
<feature type="transmembrane region" description="Helical" evidence="8">
    <location>
        <begin position="639"/>
        <end position="659"/>
    </location>
</feature>
<feature type="region of interest" description="Disordered" evidence="7">
    <location>
        <begin position="739"/>
        <end position="804"/>
    </location>
</feature>
<dbReference type="Pfam" id="PF06011">
    <property type="entry name" value="TRP"/>
    <property type="match status" value="1"/>
</dbReference>
<feature type="transmembrane region" description="Helical" evidence="8">
    <location>
        <begin position="517"/>
        <end position="535"/>
    </location>
</feature>
<name>A0A316UJE8_9BASI</name>
<evidence type="ECO:0000256" key="7">
    <source>
        <dbReference type="SAM" id="MobiDB-lite"/>
    </source>
</evidence>
<evidence type="ECO:0000256" key="8">
    <source>
        <dbReference type="SAM" id="Phobius"/>
    </source>
</evidence>
<evidence type="ECO:0000256" key="6">
    <source>
        <dbReference type="ARBA" id="ARBA00023136"/>
    </source>
</evidence>
<dbReference type="EMBL" id="KZ819676">
    <property type="protein sequence ID" value="PWN25339.1"/>
    <property type="molecule type" value="Genomic_DNA"/>
</dbReference>
<dbReference type="GO" id="GO:0016020">
    <property type="term" value="C:membrane"/>
    <property type="evidence" value="ECO:0007669"/>
    <property type="project" value="UniProtKB-SubCell"/>
</dbReference>
<dbReference type="GO" id="GO:0055085">
    <property type="term" value="P:transmembrane transport"/>
    <property type="evidence" value="ECO:0007669"/>
    <property type="project" value="TreeGrafter"/>
</dbReference>
<dbReference type="SMART" id="SM01320">
    <property type="entry name" value="TRP_N"/>
    <property type="match status" value="1"/>
</dbReference>
<evidence type="ECO:0000256" key="4">
    <source>
        <dbReference type="ARBA" id="ARBA00022729"/>
    </source>
</evidence>
<accession>A0A316UJE8</accession>
<feature type="transmembrane region" description="Helical" evidence="8">
    <location>
        <begin position="426"/>
        <end position="459"/>
    </location>
</feature>